<keyword evidence="3" id="KW-1185">Reference proteome</keyword>
<organism evidence="2 3">
    <name type="scientific">Portunus trituberculatus</name>
    <name type="common">Swimming crab</name>
    <name type="synonym">Neptunus trituberculatus</name>
    <dbReference type="NCBI Taxonomy" id="210409"/>
    <lineage>
        <taxon>Eukaryota</taxon>
        <taxon>Metazoa</taxon>
        <taxon>Ecdysozoa</taxon>
        <taxon>Arthropoda</taxon>
        <taxon>Crustacea</taxon>
        <taxon>Multicrustacea</taxon>
        <taxon>Malacostraca</taxon>
        <taxon>Eumalacostraca</taxon>
        <taxon>Eucarida</taxon>
        <taxon>Decapoda</taxon>
        <taxon>Pleocyemata</taxon>
        <taxon>Brachyura</taxon>
        <taxon>Eubrachyura</taxon>
        <taxon>Portunoidea</taxon>
        <taxon>Portunidae</taxon>
        <taxon>Portuninae</taxon>
        <taxon>Portunus</taxon>
    </lineage>
</organism>
<proteinExistence type="predicted"/>
<feature type="region of interest" description="Disordered" evidence="1">
    <location>
        <begin position="1"/>
        <end position="21"/>
    </location>
</feature>
<dbReference type="Proteomes" id="UP000324222">
    <property type="component" value="Unassembled WGS sequence"/>
</dbReference>
<name>A0A5B7GYP6_PORTR</name>
<evidence type="ECO:0000313" key="2">
    <source>
        <dbReference type="EMBL" id="MPC65140.1"/>
    </source>
</evidence>
<sequence>MQNRPRPAPKRTPTHPASLHPPVPLCKLTLVFHARHLLLNLRKTKSKSSQRFPSHSACFSLVDQRLLASFLPPVSSSSYPFLTSLRLLPPRLALPALPFLPFLSLSRFCVPDHYTRT</sequence>
<dbReference type="EMBL" id="VSRR010022974">
    <property type="protein sequence ID" value="MPC65140.1"/>
    <property type="molecule type" value="Genomic_DNA"/>
</dbReference>
<comment type="caution">
    <text evidence="2">The sequence shown here is derived from an EMBL/GenBank/DDBJ whole genome shotgun (WGS) entry which is preliminary data.</text>
</comment>
<evidence type="ECO:0000313" key="3">
    <source>
        <dbReference type="Proteomes" id="UP000324222"/>
    </source>
</evidence>
<evidence type="ECO:0000256" key="1">
    <source>
        <dbReference type="SAM" id="MobiDB-lite"/>
    </source>
</evidence>
<protein>
    <submittedName>
        <fullName evidence="2">Uncharacterized protein</fullName>
    </submittedName>
</protein>
<dbReference type="AlphaFoldDB" id="A0A5B7GYP6"/>
<reference evidence="2 3" key="1">
    <citation type="submission" date="2019-05" db="EMBL/GenBank/DDBJ databases">
        <title>Another draft genome of Portunus trituberculatus and its Hox gene families provides insights of decapod evolution.</title>
        <authorList>
            <person name="Jeong J.-H."/>
            <person name="Song I."/>
            <person name="Kim S."/>
            <person name="Choi T."/>
            <person name="Kim D."/>
            <person name="Ryu S."/>
            <person name="Kim W."/>
        </authorList>
    </citation>
    <scope>NUCLEOTIDE SEQUENCE [LARGE SCALE GENOMIC DNA]</scope>
    <source>
        <tissue evidence="2">Muscle</tissue>
    </source>
</reference>
<gene>
    <name evidence="2" type="ORF">E2C01_059269</name>
</gene>
<accession>A0A5B7GYP6</accession>